<feature type="domain" description="Phospholipid/glycerol acyltransferase" evidence="6">
    <location>
        <begin position="91"/>
        <end position="214"/>
    </location>
</feature>
<keyword evidence="5" id="KW-1133">Transmembrane helix</keyword>
<keyword evidence="3" id="KW-0012">Acyltransferase</keyword>
<evidence type="ECO:0000256" key="4">
    <source>
        <dbReference type="SAM" id="MobiDB-lite"/>
    </source>
</evidence>
<dbReference type="Pfam" id="PF16076">
    <property type="entry name" value="Acyltransf_C"/>
    <property type="match status" value="1"/>
</dbReference>
<dbReference type="GO" id="GO:0016746">
    <property type="term" value="F:acyltransferase activity"/>
    <property type="evidence" value="ECO:0007669"/>
    <property type="project" value="UniProtKB-KW"/>
</dbReference>
<feature type="region of interest" description="Disordered" evidence="4">
    <location>
        <begin position="329"/>
        <end position="356"/>
    </location>
</feature>
<gene>
    <name evidence="7" type="primary">SPOSA6832_02590</name>
</gene>
<feature type="transmembrane region" description="Helical" evidence="5">
    <location>
        <begin position="63"/>
        <end position="80"/>
    </location>
</feature>
<keyword evidence="5" id="KW-0472">Membrane</keyword>
<dbReference type="Proteomes" id="UP000243876">
    <property type="component" value="Unassembled WGS sequence"/>
</dbReference>
<dbReference type="PANTHER" id="PTHR10983">
    <property type="entry name" value="1-ACYLGLYCEROL-3-PHOSPHATE ACYLTRANSFERASE-RELATED"/>
    <property type="match status" value="1"/>
</dbReference>
<dbReference type="SMART" id="SM00563">
    <property type="entry name" value="PlsC"/>
    <property type="match status" value="1"/>
</dbReference>
<name>A0A0D6ELN3_SPOSA</name>
<accession>A0A0D6ELN3</accession>
<dbReference type="Pfam" id="PF01553">
    <property type="entry name" value="Acyltransferase"/>
    <property type="match status" value="1"/>
</dbReference>
<dbReference type="PANTHER" id="PTHR10983:SF16">
    <property type="entry name" value="LYSOCARDIOLIPIN ACYLTRANSFERASE 1"/>
    <property type="match status" value="1"/>
</dbReference>
<dbReference type="OrthoDB" id="189226at2759"/>
<dbReference type="SUPFAM" id="SSF69593">
    <property type="entry name" value="Glycerol-3-phosphate (1)-acyltransferase"/>
    <property type="match status" value="1"/>
</dbReference>
<feature type="transmembrane region" description="Helical" evidence="5">
    <location>
        <begin position="20"/>
        <end position="43"/>
    </location>
</feature>
<evidence type="ECO:0000256" key="2">
    <source>
        <dbReference type="ARBA" id="ARBA00022679"/>
    </source>
</evidence>
<dbReference type="InterPro" id="IPR032098">
    <property type="entry name" value="Acyltransf_C"/>
</dbReference>
<comment type="similarity">
    <text evidence="1">Belongs to the 1-acyl-sn-glycerol-3-phosphate acyltransferase family.</text>
</comment>
<keyword evidence="8" id="KW-1185">Reference proteome</keyword>
<protein>
    <submittedName>
        <fullName evidence="7">SPOSA6832_02590-mRNA-1:cds</fullName>
    </submittedName>
</protein>
<feature type="non-terminal residue" evidence="7">
    <location>
        <position position="1"/>
    </location>
</feature>
<evidence type="ECO:0000313" key="8">
    <source>
        <dbReference type="Proteomes" id="UP000243876"/>
    </source>
</evidence>
<evidence type="ECO:0000313" key="7">
    <source>
        <dbReference type="EMBL" id="CEQ40927.1"/>
    </source>
</evidence>
<dbReference type="GO" id="GO:0036149">
    <property type="term" value="P:phosphatidylinositol acyl-chain remodeling"/>
    <property type="evidence" value="ECO:0007669"/>
    <property type="project" value="TreeGrafter"/>
</dbReference>
<organism evidence="7 8">
    <name type="scientific">Sporidiobolus salmonicolor</name>
    <name type="common">Yeast-like fungus</name>
    <name type="synonym">Sporobolomyces salmonicolor</name>
    <dbReference type="NCBI Taxonomy" id="5005"/>
    <lineage>
        <taxon>Eukaryota</taxon>
        <taxon>Fungi</taxon>
        <taxon>Dikarya</taxon>
        <taxon>Basidiomycota</taxon>
        <taxon>Pucciniomycotina</taxon>
        <taxon>Microbotryomycetes</taxon>
        <taxon>Sporidiobolales</taxon>
        <taxon>Sporidiobolaceae</taxon>
        <taxon>Sporobolomyces</taxon>
    </lineage>
</organism>
<dbReference type="AlphaFoldDB" id="A0A0D6ELN3"/>
<evidence type="ECO:0000256" key="1">
    <source>
        <dbReference type="ARBA" id="ARBA00008655"/>
    </source>
</evidence>
<dbReference type="GO" id="GO:0005783">
    <property type="term" value="C:endoplasmic reticulum"/>
    <property type="evidence" value="ECO:0007669"/>
    <property type="project" value="TreeGrafter"/>
</dbReference>
<reference evidence="8" key="1">
    <citation type="submission" date="2015-02" db="EMBL/GenBank/DDBJ databases">
        <authorList>
            <person name="Gon?alves P."/>
        </authorList>
    </citation>
    <scope>NUCLEOTIDE SEQUENCE [LARGE SCALE GENOMIC DNA]</scope>
</reference>
<evidence type="ECO:0000259" key="6">
    <source>
        <dbReference type="SMART" id="SM00563"/>
    </source>
</evidence>
<dbReference type="InterPro" id="IPR002123">
    <property type="entry name" value="Plipid/glycerol_acylTrfase"/>
</dbReference>
<dbReference type="CDD" id="cd07990">
    <property type="entry name" value="LPLAT_LCLAT1-like"/>
    <property type="match status" value="1"/>
</dbReference>
<proteinExistence type="inferred from homology"/>
<keyword evidence="2" id="KW-0808">Transferase</keyword>
<sequence length="428" mass="48058">MSAPLWSLPISSRPSHASLLLVLLFGVTFNLGILNTFFLLVFLYPLRLVRATRPRYLRWGKQAFGRVLVLVGQCFAPTEFVVSKGEGVERRSGTLADWLFLWQFTYLTTHSPSLYIALKSSLRHLPIIGWACSFYDFIYLDRKWASDKEPFRRQLEGIARTTRDGGERERLAFLIFPEGTIVTENTRGISTKFAEKTGVSHPKHLLLPRSTGLFFALRHLARTVPSLHLIDLTLAYPLPRHPPSSASLPLFPSSFYSLPSIFLRQVPPPELHVHVRAFEIAKIPLGNFLEAEEPEGDGTPEERETFERWLRDRWVEKDALMERFYTEGSFVREPSPPGKANANARADDEDGDERRPGEITWPVALRTWYEPLEAFACFLPSVAMGYFVPALYHAVSRVVFAAGAGAGAAAFAGGAKMGAEVHKLGGEL</sequence>
<evidence type="ECO:0000256" key="5">
    <source>
        <dbReference type="SAM" id="Phobius"/>
    </source>
</evidence>
<dbReference type="EMBL" id="CENE01000010">
    <property type="protein sequence ID" value="CEQ40927.1"/>
    <property type="molecule type" value="Genomic_DNA"/>
</dbReference>
<keyword evidence="5" id="KW-0812">Transmembrane</keyword>
<evidence type="ECO:0000256" key="3">
    <source>
        <dbReference type="ARBA" id="ARBA00023315"/>
    </source>
</evidence>